<keyword evidence="2" id="KW-1185">Reference proteome</keyword>
<sequence length="51" mass="5628">MVRYRELVAIEAVSRESADDQSSPLRVHDGSASVHARVPAGARRRWLRGGV</sequence>
<dbReference type="EMBL" id="OU912926">
    <property type="protein sequence ID" value="CAG9933351.1"/>
    <property type="molecule type" value="Genomic_DNA"/>
</dbReference>
<evidence type="ECO:0000313" key="1">
    <source>
        <dbReference type="EMBL" id="CAG9933351.1"/>
    </source>
</evidence>
<dbReference type="Proteomes" id="UP000839052">
    <property type="component" value="Chromosome"/>
</dbReference>
<accession>A0ABN8AKR8</accession>
<name>A0ABN8AKR8_9PROT</name>
<gene>
    <name evidence="1" type="ORF">NTG6680_2102</name>
</gene>
<protein>
    <submittedName>
        <fullName evidence="1">Uncharacterized protein</fullName>
    </submittedName>
</protein>
<organism evidence="1 2">
    <name type="scientific">Candidatus Nitrotoga arctica</name>
    <dbReference type="NCBI Taxonomy" id="453162"/>
    <lineage>
        <taxon>Bacteria</taxon>
        <taxon>Pseudomonadati</taxon>
        <taxon>Pseudomonadota</taxon>
        <taxon>Betaproteobacteria</taxon>
        <taxon>Nitrosomonadales</taxon>
        <taxon>Gallionellaceae</taxon>
        <taxon>Candidatus Nitrotoga</taxon>
    </lineage>
</organism>
<evidence type="ECO:0000313" key="2">
    <source>
        <dbReference type="Proteomes" id="UP000839052"/>
    </source>
</evidence>
<reference evidence="1 2" key="1">
    <citation type="submission" date="2021-10" db="EMBL/GenBank/DDBJ databases">
        <authorList>
            <person name="Koch H."/>
        </authorList>
    </citation>
    <scope>NUCLEOTIDE SEQUENCE [LARGE SCALE GENOMIC DNA]</scope>
    <source>
        <strain evidence="1">6680</strain>
    </source>
</reference>
<proteinExistence type="predicted"/>